<evidence type="ECO:0000313" key="4">
    <source>
        <dbReference type="EMBL" id="CZR65665.1"/>
    </source>
</evidence>
<dbReference type="STRING" id="576137.A0A1L7XKS5"/>
<organism evidence="4 5">
    <name type="scientific">Phialocephala subalpina</name>
    <dbReference type="NCBI Taxonomy" id="576137"/>
    <lineage>
        <taxon>Eukaryota</taxon>
        <taxon>Fungi</taxon>
        <taxon>Dikarya</taxon>
        <taxon>Ascomycota</taxon>
        <taxon>Pezizomycotina</taxon>
        <taxon>Leotiomycetes</taxon>
        <taxon>Helotiales</taxon>
        <taxon>Mollisiaceae</taxon>
        <taxon>Phialocephala</taxon>
        <taxon>Phialocephala fortinii species complex</taxon>
    </lineage>
</organism>
<gene>
    <name evidence="4" type="ORF">PAC_15565</name>
</gene>
<dbReference type="InterPro" id="IPR002347">
    <property type="entry name" value="SDR_fam"/>
</dbReference>
<evidence type="ECO:0000256" key="3">
    <source>
        <dbReference type="ARBA" id="ARBA00023002"/>
    </source>
</evidence>
<evidence type="ECO:0000256" key="2">
    <source>
        <dbReference type="ARBA" id="ARBA00022857"/>
    </source>
</evidence>
<dbReference type="PANTHER" id="PTHR24320">
    <property type="entry name" value="RETINOL DEHYDROGENASE"/>
    <property type="match status" value="1"/>
</dbReference>
<reference evidence="4 5" key="1">
    <citation type="submission" date="2016-03" db="EMBL/GenBank/DDBJ databases">
        <authorList>
            <person name="Ploux O."/>
        </authorList>
    </citation>
    <scope>NUCLEOTIDE SEQUENCE [LARGE SCALE GENOMIC DNA]</scope>
    <source>
        <strain evidence="4 5">UAMH 11012</strain>
    </source>
</reference>
<dbReference type="GO" id="GO:0016491">
    <property type="term" value="F:oxidoreductase activity"/>
    <property type="evidence" value="ECO:0007669"/>
    <property type="project" value="UniProtKB-KW"/>
</dbReference>
<dbReference type="SUPFAM" id="SSF51735">
    <property type="entry name" value="NAD(P)-binding Rossmann-fold domains"/>
    <property type="match status" value="1"/>
</dbReference>
<name>A0A1L7XKS5_9HELO</name>
<proteinExistence type="inferred from homology"/>
<accession>A0A1L7XKS5</accession>
<dbReference type="Proteomes" id="UP000184330">
    <property type="component" value="Unassembled WGS sequence"/>
</dbReference>
<evidence type="ECO:0000256" key="1">
    <source>
        <dbReference type="ARBA" id="ARBA00006484"/>
    </source>
</evidence>
<dbReference type="PRINTS" id="PR00081">
    <property type="entry name" value="GDHRDH"/>
</dbReference>
<keyword evidence="3" id="KW-0560">Oxidoreductase</keyword>
<keyword evidence="2" id="KW-0521">NADP</keyword>
<comment type="similarity">
    <text evidence="1">Belongs to the short-chain dehydrogenases/reductases (SDR) family.</text>
</comment>
<dbReference type="InterPro" id="IPR036291">
    <property type="entry name" value="NAD(P)-bd_dom_sf"/>
</dbReference>
<evidence type="ECO:0000313" key="5">
    <source>
        <dbReference type="Proteomes" id="UP000184330"/>
    </source>
</evidence>
<dbReference type="EMBL" id="FJOG01000032">
    <property type="protein sequence ID" value="CZR65665.1"/>
    <property type="molecule type" value="Genomic_DNA"/>
</dbReference>
<dbReference type="Pfam" id="PF00106">
    <property type="entry name" value="adh_short"/>
    <property type="match status" value="1"/>
</dbReference>
<dbReference type="PANTHER" id="PTHR24320:SF236">
    <property type="entry name" value="SHORT-CHAIN DEHYDROGENASE-RELATED"/>
    <property type="match status" value="1"/>
</dbReference>
<sequence>MGNQLSQTFPPTANFTEKTAPDQAGKVFIVTGSSSGVGKELVQILYSHNAKVYLAARSQDKANAAISSIKATFPDSKGELIFLRLDLDDLTIIKASAEEFLSKEDQLDVLWNNAGVMVSPQGSTTKQGYEQQLGTNCVAPFLFTKLLTPVLVKTAKVKPPGSVRVVWTSSSAAEGFSPAGGMDIDNLDYKLDQGAWHKYGVSKVGNLYHAKEYARRYGGDGVISVALNPGNLKTGLQRHMSGWQVSLLNLMLYTPIHGAYTELFAGLSPDVKPENNGAWIVPWGRFGPLRKDLEAGSKTEEEGGTGIAKKFWEWSEEQVKYYV</sequence>
<protein>
    <submittedName>
        <fullName evidence="4">Related to Oxidoreductase, short-chain dehydrogenase</fullName>
    </submittedName>
</protein>
<dbReference type="Gene3D" id="3.40.50.720">
    <property type="entry name" value="NAD(P)-binding Rossmann-like Domain"/>
    <property type="match status" value="1"/>
</dbReference>
<keyword evidence="5" id="KW-1185">Reference proteome</keyword>
<dbReference type="AlphaFoldDB" id="A0A1L7XKS5"/>
<dbReference type="OrthoDB" id="191139at2759"/>